<accession>A0ABV9RD04</accession>
<feature type="chain" id="PRO_5045377746" evidence="1">
    <location>
        <begin position="36"/>
        <end position="436"/>
    </location>
</feature>
<dbReference type="Gene3D" id="3.40.710.10">
    <property type="entry name" value="DD-peptidase/beta-lactamase superfamily"/>
    <property type="match status" value="1"/>
</dbReference>
<protein>
    <submittedName>
        <fullName evidence="3">Serine hydrolase domain-containing protein</fullName>
        <ecNumber evidence="3">3.-.-.-</ecNumber>
    </submittedName>
</protein>
<keyword evidence="1" id="KW-0732">Signal</keyword>
<dbReference type="Proteomes" id="UP001595909">
    <property type="component" value="Unassembled WGS sequence"/>
</dbReference>
<dbReference type="Pfam" id="PF00144">
    <property type="entry name" value="Beta-lactamase"/>
    <property type="match status" value="1"/>
</dbReference>
<dbReference type="EC" id="3.-.-.-" evidence="3"/>
<name>A0ABV9RD04_9PSEU</name>
<evidence type="ECO:0000313" key="4">
    <source>
        <dbReference type="Proteomes" id="UP001595909"/>
    </source>
</evidence>
<dbReference type="PANTHER" id="PTHR46825:SF7">
    <property type="entry name" value="D-ALANYL-D-ALANINE CARBOXYPEPTIDASE"/>
    <property type="match status" value="1"/>
</dbReference>
<evidence type="ECO:0000259" key="2">
    <source>
        <dbReference type="Pfam" id="PF00144"/>
    </source>
</evidence>
<dbReference type="InterPro" id="IPR001466">
    <property type="entry name" value="Beta-lactam-related"/>
</dbReference>
<feature type="domain" description="Beta-lactamase-related" evidence="2">
    <location>
        <begin position="64"/>
        <end position="412"/>
    </location>
</feature>
<dbReference type="PANTHER" id="PTHR46825">
    <property type="entry name" value="D-ALANYL-D-ALANINE-CARBOXYPEPTIDASE/ENDOPEPTIDASE AMPH"/>
    <property type="match status" value="1"/>
</dbReference>
<dbReference type="EMBL" id="JBHSIM010000005">
    <property type="protein sequence ID" value="MFC4831474.1"/>
    <property type="molecule type" value="Genomic_DNA"/>
</dbReference>
<feature type="signal peptide" evidence="1">
    <location>
        <begin position="1"/>
        <end position="35"/>
    </location>
</feature>
<dbReference type="InterPro" id="IPR012338">
    <property type="entry name" value="Beta-lactam/transpept-like"/>
</dbReference>
<dbReference type="RefSeq" id="WP_274191069.1">
    <property type="nucleotide sequence ID" value="NZ_BAABHN010000005.1"/>
</dbReference>
<gene>
    <name evidence="3" type="ORF">ACFPEL_03525</name>
</gene>
<comment type="caution">
    <text evidence="3">The sequence shown here is derived from an EMBL/GenBank/DDBJ whole genome shotgun (WGS) entry which is preliminary data.</text>
</comment>
<proteinExistence type="predicted"/>
<dbReference type="GO" id="GO:0016787">
    <property type="term" value="F:hydrolase activity"/>
    <property type="evidence" value="ECO:0007669"/>
    <property type="project" value="UniProtKB-KW"/>
</dbReference>
<keyword evidence="4" id="KW-1185">Reference proteome</keyword>
<keyword evidence="3" id="KW-0378">Hydrolase</keyword>
<dbReference type="SUPFAM" id="SSF56601">
    <property type="entry name" value="beta-lactamase/transpeptidase-like"/>
    <property type="match status" value="1"/>
</dbReference>
<sequence length="436" mass="45786">MRADARPLPPPRARVLGLVACLLLVLAGCSANGGAAPTAAAAATPTNGSGVVKTIDPAALTSMVEATAAELMIPGAVVEVRTPQGEFTAAVGTTQRGAQVAATGGTHVRIASITKTMTSAVTLLLAQEGQLRLTDPVSAYVPGVPNGENITVAQLLMMRSGLYGYTNDPGFADTLDADPAKIWTPQEVLDIAFRYPPLFPPGADYDYSNTNYALLGLIIERVDGRPLNQAFQDRLYGPQGLAQTSLPATTDTSIPEPFSRGYMYGGSEYALVDTPYPPEMVAAARAGTLAPVDYTHQNSSYATAAGGAISTADDLATWMQALVGGRVFGADLQRQWLDSPQPSDPSQPGATQYGLGIERQILAPNVPLYFHFGEMPGYNGFAGYDPVNQVTIVIWSNLTVGPDGRQTANVLLTKVADQVYELPSSEPATPAPTTTR</sequence>
<evidence type="ECO:0000313" key="3">
    <source>
        <dbReference type="EMBL" id="MFC4831474.1"/>
    </source>
</evidence>
<dbReference type="PROSITE" id="PS51257">
    <property type="entry name" value="PROKAR_LIPOPROTEIN"/>
    <property type="match status" value="1"/>
</dbReference>
<reference evidence="4" key="1">
    <citation type="journal article" date="2019" name="Int. J. Syst. Evol. Microbiol.">
        <title>The Global Catalogue of Microorganisms (GCM) 10K type strain sequencing project: providing services to taxonomists for standard genome sequencing and annotation.</title>
        <authorList>
            <consortium name="The Broad Institute Genomics Platform"/>
            <consortium name="The Broad Institute Genome Sequencing Center for Infectious Disease"/>
            <person name="Wu L."/>
            <person name="Ma J."/>
        </authorList>
    </citation>
    <scope>NUCLEOTIDE SEQUENCE [LARGE SCALE GENOMIC DNA]</scope>
    <source>
        <strain evidence="4">CCUG 50347</strain>
    </source>
</reference>
<organism evidence="3 4">
    <name type="scientific">Actinomycetospora chibensis</name>
    <dbReference type="NCBI Taxonomy" id="663606"/>
    <lineage>
        <taxon>Bacteria</taxon>
        <taxon>Bacillati</taxon>
        <taxon>Actinomycetota</taxon>
        <taxon>Actinomycetes</taxon>
        <taxon>Pseudonocardiales</taxon>
        <taxon>Pseudonocardiaceae</taxon>
        <taxon>Actinomycetospora</taxon>
    </lineage>
</organism>
<dbReference type="InterPro" id="IPR050491">
    <property type="entry name" value="AmpC-like"/>
</dbReference>
<evidence type="ECO:0000256" key="1">
    <source>
        <dbReference type="SAM" id="SignalP"/>
    </source>
</evidence>